<dbReference type="EMBL" id="PGCJ01000198">
    <property type="protein sequence ID" value="PLW39117.1"/>
    <property type="molecule type" value="Genomic_DNA"/>
</dbReference>
<proteinExistence type="predicted"/>
<sequence>MSSLASVAASRTPFNFWRMATYTTGRFSRICPRPPDAFQEKALGGHLLESREDTLVLRRSRRRFGSGLGTIVCVDNLLVVGKDTWDSSTIAAMGKHFTIGADDDLHHFLSLKITRDLENRLVYLCQSHYIKELRERFCPDHYFRVATPSSSAFKDLRRRVPDEQTSLHCKKICFNCHQ</sequence>
<keyword evidence="2" id="KW-1185">Reference proteome</keyword>
<evidence type="ECO:0008006" key="3">
    <source>
        <dbReference type="Google" id="ProtNLM"/>
    </source>
</evidence>
<evidence type="ECO:0000313" key="1">
    <source>
        <dbReference type="EMBL" id="PLW39117.1"/>
    </source>
</evidence>
<dbReference type="AlphaFoldDB" id="A0A2N5UND4"/>
<accession>A0A2N5UND4</accession>
<name>A0A2N5UND4_9BASI</name>
<organism evidence="1 2">
    <name type="scientific">Puccinia coronata f. sp. avenae</name>
    <dbReference type="NCBI Taxonomy" id="200324"/>
    <lineage>
        <taxon>Eukaryota</taxon>
        <taxon>Fungi</taxon>
        <taxon>Dikarya</taxon>
        <taxon>Basidiomycota</taxon>
        <taxon>Pucciniomycotina</taxon>
        <taxon>Pucciniomycetes</taxon>
        <taxon>Pucciniales</taxon>
        <taxon>Pucciniaceae</taxon>
        <taxon>Puccinia</taxon>
    </lineage>
</organism>
<protein>
    <recommendedName>
        <fullName evidence="3">Reverse transcriptase Ty1/copia-type domain-containing protein</fullName>
    </recommendedName>
</protein>
<evidence type="ECO:0000313" key="2">
    <source>
        <dbReference type="Proteomes" id="UP000235388"/>
    </source>
</evidence>
<dbReference type="Proteomes" id="UP000235388">
    <property type="component" value="Unassembled WGS sequence"/>
</dbReference>
<comment type="caution">
    <text evidence="1">The sequence shown here is derived from an EMBL/GenBank/DDBJ whole genome shotgun (WGS) entry which is preliminary data.</text>
</comment>
<gene>
    <name evidence="1" type="ORF">PCANC_12599</name>
</gene>
<reference evidence="1 2" key="1">
    <citation type="submission" date="2017-11" db="EMBL/GenBank/DDBJ databases">
        <title>De novo assembly and phasing of dikaryotic genomes from two isolates of Puccinia coronata f. sp. avenae, the causal agent of oat crown rust.</title>
        <authorList>
            <person name="Miller M.E."/>
            <person name="Zhang Y."/>
            <person name="Omidvar V."/>
            <person name="Sperschneider J."/>
            <person name="Schwessinger B."/>
            <person name="Raley C."/>
            <person name="Palmer J.M."/>
            <person name="Garnica D."/>
            <person name="Upadhyaya N."/>
            <person name="Rathjen J."/>
            <person name="Taylor J.M."/>
            <person name="Park R.F."/>
            <person name="Dodds P.N."/>
            <person name="Hirsch C.D."/>
            <person name="Kianian S.F."/>
            <person name="Figueroa M."/>
        </authorList>
    </citation>
    <scope>NUCLEOTIDE SEQUENCE [LARGE SCALE GENOMIC DNA]</scope>
    <source>
        <strain evidence="1">12NC29</strain>
    </source>
</reference>
<dbReference type="OrthoDB" id="3344688at2759"/>